<gene>
    <name evidence="2" type="ORF">USDA257_p04100</name>
</gene>
<feature type="region of interest" description="Disordered" evidence="1">
    <location>
        <begin position="1"/>
        <end position="48"/>
    </location>
</feature>
<accession>I3XGW9</accession>
<protein>
    <submittedName>
        <fullName evidence="2">Uncharacterized protein</fullName>
    </submittedName>
</protein>
<name>I3XGW9_SINF2</name>
<evidence type="ECO:0000313" key="3">
    <source>
        <dbReference type="Proteomes" id="UP000006180"/>
    </source>
</evidence>
<dbReference type="AlphaFoldDB" id="I3XGW9"/>
<evidence type="ECO:0000313" key="2">
    <source>
        <dbReference type="EMBL" id="AFL55125.1"/>
    </source>
</evidence>
<organism evidence="2">
    <name type="scientific">Sinorhizobium fredii (strain USDA 257)</name>
    <dbReference type="NCBI Taxonomy" id="1185652"/>
    <lineage>
        <taxon>Bacteria</taxon>
        <taxon>Pseudomonadati</taxon>
        <taxon>Pseudomonadota</taxon>
        <taxon>Alphaproteobacteria</taxon>
        <taxon>Hyphomicrobiales</taxon>
        <taxon>Rhizobiaceae</taxon>
        <taxon>Sinorhizobium/Ensifer group</taxon>
        <taxon>Sinorhizobium</taxon>
    </lineage>
</organism>
<dbReference type="HOGENOM" id="CLU_3157831_0_0_5"/>
<geneLocation type="plasmid" evidence="3">
    <name>pUSDA257 fragment 3</name>
</geneLocation>
<keyword evidence="2" id="KW-0614">Plasmid</keyword>
<dbReference type="EMBL" id="CP003566">
    <property type="protein sequence ID" value="AFL55125.1"/>
    <property type="molecule type" value="Genomic_DNA"/>
</dbReference>
<proteinExistence type="predicted"/>
<evidence type="ECO:0000256" key="1">
    <source>
        <dbReference type="SAM" id="MobiDB-lite"/>
    </source>
</evidence>
<sequence length="48" mass="5018">MISDGLGSADQAGSDRSDGALARGDVPGEHRRLRWPGADGRVGERSLI</sequence>
<reference evidence="2" key="1">
    <citation type="journal article" date="2012" name="J. Bacteriol.">
        <title>Complete genome sequence of the broad-host-range strain Sinorhizobium fredii USDA257.</title>
        <authorList>
            <person name="Schuldes J."/>
            <person name="Rodriguez Orbegoso M."/>
            <person name="Schmeisser C."/>
            <person name="Krishnan H.B."/>
            <person name="Daniel R."/>
            <person name="Streit W.R."/>
        </authorList>
    </citation>
    <scope>NUCLEOTIDE SEQUENCE [LARGE SCALE GENOMIC DNA]</scope>
    <source>
        <strain evidence="2">USDA 257</strain>
        <plasmid evidence="2">pUSDA257</plasmid>
    </source>
</reference>